<evidence type="ECO:0000256" key="1">
    <source>
        <dbReference type="ARBA" id="ARBA00004651"/>
    </source>
</evidence>
<evidence type="ECO:0000313" key="10">
    <source>
        <dbReference type="EMBL" id="ANF56342.1"/>
    </source>
</evidence>
<feature type="transmembrane region" description="Helical" evidence="8">
    <location>
        <begin position="281"/>
        <end position="300"/>
    </location>
</feature>
<keyword evidence="3" id="KW-1003">Cell membrane</keyword>
<feature type="domain" description="ABC transmembrane type-1" evidence="9">
    <location>
        <begin position="95"/>
        <end position="304"/>
    </location>
</feature>
<dbReference type="STRING" id="376489.A5892_01750"/>
<comment type="subcellular location">
    <subcellularLocation>
        <location evidence="1 8">Cell membrane</location>
        <topology evidence="1 8">Multi-pass membrane protein</topology>
    </subcellularLocation>
</comment>
<evidence type="ECO:0000313" key="11">
    <source>
        <dbReference type="Proteomes" id="UP000077875"/>
    </source>
</evidence>
<evidence type="ECO:0000256" key="2">
    <source>
        <dbReference type="ARBA" id="ARBA00022448"/>
    </source>
</evidence>
<keyword evidence="6 8" id="KW-0472">Membrane</keyword>
<evidence type="ECO:0000256" key="4">
    <source>
        <dbReference type="ARBA" id="ARBA00022692"/>
    </source>
</evidence>
<dbReference type="KEGG" id="haa:A5892_01750"/>
<dbReference type="SUPFAM" id="SSF161098">
    <property type="entry name" value="MetI-like"/>
    <property type="match status" value="1"/>
</dbReference>
<dbReference type="CDD" id="cd06261">
    <property type="entry name" value="TM_PBP2"/>
    <property type="match status" value="1"/>
</dbReference>
<dbReference type="RefSeq" id="WP_027350992.1">
    <property type="nucleotide sequence ID" value="NZ_CP015243.1"/>
</dbReference>
<dbReference type="AlphaFoldDB" id="A0A172YB50"/>
<dbReference type="Proteomes" id="UP000077875">
    <property type="component" value="Chromosome"/>
</dbReference>
<dbReference type="InterPro" id="IPR000515">
    <property type="entry name" value="MetI-like"/>
</dbReference>
<dbReference type="Gene3D" id="1.10.3720.10">
    <property type="entry name" value="MetI-like"/>
    <property type="match status" value="1"/>
</dbReference>
<dbReference type="PANTHER" id="PTHR43163">
    <property type="entry name" value="DIPEPTIDE TRANSPORT SYSTEM PERMEASE PROTEIN DPPB-RELATED"/>
    <property type="match status" value="1"/>
</dbReference>
<dbReference type="InterPro" id="IPR045621">
    <property type="entry name" value="BPD_transp_1_N"/>
</dbReference>
<dbReference type="PROSITE" id="PS50928">
    <property type="entry name" value="ABC_TM1"/>
    <property type="match status" value="1"/>
</dbReference>
<name>A0A172YB50_9GAMM</name>
<feature type="transmembrane region" description="Helical" evidence="8">
    <location>
        <begin position="99"/>
        <end position="120"/>
    </location>
</feature>
<evidence type="ECO:0000256" key="8">
    <source>
        <dbReference type="RuleBase" id="RU363032"/>
    </source>
</evidence>
<evidence type="ECO:0000259" key="9">
    <source>
        <dbReference type="PROSITE" id="PS50928"/>
    </source>
</evidence>
<dbReference type="Pfam" id="PF19300">
    <property type="entry name" value="BPD_transp_1_N"/>
    <property type="match status" value="1"/>
</dbReference>
<dbReference type="GO" id="GO:0071916">
    <property type="term" value="F:dipeptide transmembrane transporter activity"/>
    <property type="evidence" value="ECO:0007669"/>
    <property type="project" value="TreeGrafter"/>
</dbReference>
<organism evidence="10 11">
    <name type="scientific">Halotalea alkalilenta</name>
    <dbReference type="NCBI Taxonomy" id="376489"/>
    <lineage>
        <taxon>Bacteria</taxon>
        <taxon>Pseudomonadati</taxon>
        <taxon>Pseudomonadota</taxon>
        <taxon>Gammaproteobacteria</taxon>
        <taxon>Oceanospirillales</taxon>
        <taxon>Halomonadaceae</taxon>
        <taxon>Halotalea</taxon>
    </lineage>
</organism>
<evidence type="ECO:0000256" key="6">
    <source>
        <dbReference type="ARBA" id="ARBA00023136"/>
    </source>
</evidence>
<sequence>MFLHLVRRIGSSIPTLILVSVLIFLLIRLVPGDPAQLLLGDLATEQSLARVRQQMGLDLSYPQQYLIWISQVLQGDFGHSIQTGQAIAPMIIQRFGVTLSIVLVAIVIASLIAIPIGMIAAWKQNSRLDVGLVTLATLLLSIPSFWMGLLLLLLFGLQLGWLPVVGYVSLREDFHTGLLYLIMPIITLVLVESGTLVRMMRSSTLEVLRLDYISHARAKGVGEAMVLARHAFPNAFGPTLTLMGIMLGNLLSGIAVVETVFTLPGLGRLLVDGIYARDYPVVQGCMLFIASLYIVVNIGIDAIHPLFDPRVKDA</sequence>
<proteinExistence type="inferred from homology"/>
<evidence type="ECO:0000256" key="3">
    <source>
        <dbReference type="ARBA" id="ARBA00022475"/>
    </source>
</evidence>
<comment type="similarity">
    <text evidence="7">Belongs to the binding-protein-dependent transport system permease family. OppBC subfamily.</text>
</comment>
<feature type="transmembrane region" description="Helical" evidence="8">
    <location>
        <begin position="132"/>
        <end position="157"/>
    </location>
</feature>
<keyword evidence="11" id="KW-1185">Reference proteome</keyword>
<dbReference type="EMBL" id="CP015243">
    <property type="protein sequence ID" value="ANF56342.1"/>
    <property type="molecule type" value="Genomic_DNA"/>
</dbReference>
<dbReference type="InterPro" id="IPR035906">
    <property type="entry name" value="MetI-like_sf"/>
</dbReference>
<keyword evidence="4 8" id="KW-0812">Transmembrane</keyword>
<dbReference type="Pfam" id="PF00528">
    <property type="entry name" value="BPD_transp_1"/>
    <property type="match status" value="1"/>
</dbReference>
<feature type="transmembrane region" description="Helical" evidence="8">
    <location>
        <begin position="177"/>
        <end position="197"/>
    </location>
</feature>
<feature type="transmembrane region" description="Helical" evidence="8">
    <location>
        <begin position="12"/>
        <end position="30"/>
    </location>
</feature>
<evidence type="ECO:0000256" key="7">
    <source>
        <dbReference type="ARBA" id="ARBA00024202"/>
    </source>
</evidence>
<gene>
    <name evidence="10" type="ORF">A5892_01750</name>
</gene>
<dbReference type="PANTHER" id="PTHR43163:SF6">
    <property type="entry name" value="DIPEPTIDE TRANSPORT SYSTEM PERMEASE PROTEIN DPPB-RELATED"/>
    <property type="match status" value="1"/>
</dbReference>
<protein>
    <submittedName>
        <fullName evidence="10">Peptide ABC transporter</fullName>
    </submittedName>
</protein>
<accession>A0A172YB50</accession>
<evidence type="ECO:0000256" key="5">
    <source>
        <dbReference type="ARBA" id="ARBA00022989"/>
    </source>
</evidence>
<keyword evidence="2 8" id="KW-0813">Transport</keyword>
<keyword evidence="5 8" id="KW-1133">Transmembrane helix</keyword>
<dbReference type="GO" id="GO:0005886">
    <property type="term" value="C:plasma membrane"/>
    <property type="evidence" value="ECO:0007669"/>
    <property type="project" value="UniProtKB-SubCell"/>
</dbReference>
<reference evidence="10 11" key="1">
    <citation type="submission" date="2016-04" db="EMBL/GenBank/DDBJ databases">
        <title>Complete Genome Sequence of Halotalea alkalilenta IHB B 13600.</title>
        <authorList>
            <person name="Swarnkar M.K."/>
            <person name="Sharma A."/>
            <person name="Kaushal K."/>
            <person name="Soni R."/>
            <person name="Rana S."/>
            <person name="Singh A.K."/>
            <person name="Gulati A."/>
        </authorList>
    </citation>
    <scope>NUCLEOTIDE SEQUENCE [LARGE SCALE GENOMIC DNA]</scope>
    <source>
        <strain evidence="10 11">IHB B 13600</strain>
    </source>
</reference>
<feature type="transmembrane region" description="Helical" evidence="8">
    <location>
        <begin position="239"/>
        <end position="261"/>
    </location>
</feature>